<protein>
    <submittedName>
        <fullName evidence="11">Heme/copper-type cytochrome/quinol oxidases,subunit 1</fullName>
        <ecNumber evidence="11">1.9.3.1</ecNumber>
    </submittedName>
</protein>
<keyword evidence="11" id="KW-0560">Oxidoreductase</keyword>
<feature type="transmembrane region" description="Helical" evidence="9">
    <location>
        <begin position="393"/>
        <end position="419"/>
    </location>
</feature>
<dbReference type="GO" id="GO:0004129">
    <property type="term" value="F:cytochrome-c oxidase activity"/>
    <property type="evidence" value="ECO:0007669"/>
    <property type="project" value="InterPro"/>
</dbReference>
<comment type="subcellular location">
    <subcellularLocation>
        <location evidence="1">Membrane</location>
        <topology evidence="1">Multi-pass membrane protein</topology>
    </subcellularLocation>
</comment>
<dbReference type="PATRIC" id="fig|1303518.3.peg.223"/>
<keyword evidence="8" id="KW-0408">Iron</keyword>
<evidence type="ECO:0000256" key="9">
    <source>
        <dbReference type="SAM" id="Phobius"/>
    </source>
</evidence>
<dbReference type="PANTHER" id="PTHR10422">
    <property type="entry name" value="CYTOCHROME C OXIDASE SUBUNIT 1"/>
    <property type="match status" value="1"/>
</dbReference>
<name>S0ESU6_CHTCT</name>
<evidence type="ECO:0000313" key="11">
    <source>
        <dbReference type="EMBL" id="CCW34060.1"/>
    </source>
</evidence>
<evidence type="ECO:0000256" key="2">
    <source>
        <dbReference type="ARBA" id="ARBA00022660"/>
    </source>
</evidence>
<keyword evidence="12" id="KW-1185">Reference proteome</keyword>
<keyword evidence="3 8" id="KW-0812">Transmembrane</keyword>
<dbReference type="GO" id="GO:0016020">
    <property type="term" value="C:membrane"/>
    <property type="evidence" value="ECO:0007669"/>
    <property type="project" value="UniProtKB-SubCell"/>
</dbReference>
<evidence type="ECO:0000256" key="4">
    <source>
        <dbReference type="ARBA" id="ARBA00022982"/>
    </source>
</evidence>
<dbReference type="AlphaFoldDB" id="S0ESU6"/>
<evidence type="ECO:0000256" key="1">
    <source>
        <dbReference type="ARBA" id="ARBA00004141"/>
    </source>
</evidence>
<keyword evidence="6 9" id="KW-0472">Membrane</keyword>
<dbReference type="OrthoDB" id="9759913at2"/>
<feature type="transmembrane region" description="Helical" evidence="9">
    <location>
        <begin position="289"/>
        <end position="310"/>
    </location>
</feature>
<dbReference type="HOGENOM" id="CLU_011899_7_3_0"/>
<dbReference type="GO" id="GO:0016491">
    <property type="term" value="F:oxidoreductase activity"/>
    <property type="evidence" value="ECO:0007669"/>
    <property type="project" value="UniProtKB-KW"/>
</dbReference>
<dbReference type="PRINTS" id="PR01165">
    <property type="entry name" value="CYCOXIDASEI"/>
</dbReference>
<evidence type="ECO:0000256" key="5">
    <source>
        <dbReference type="ARBA" id="ARBA00022989"/>
    </source>
</evidence>
<dbReference type="PANTHER" id="PTHR10422:SF18">
    <property type="entry name" value="CYTOCHROME C OXIDASE SUBUNIT 1"/>
    <property type="match status" value="1"/>
</dbReference>
<dbReference type="RefSeq" id="WP_016481624.1">
    <property type="nucleotide sequence ID" value="NC_021487.1"/>
</dbReference>
<feature type="transmembrane region" description="Helical" evidence="9">
    <location>
        <begin position="431"/>
        <end position="452"/>
    </location>
</feature>
<evidence type="ECO:0000313" key="12">
    <source>
        <dbReference type="Proteomes" id="UP000014227"/>
    </source>
</evidence>
<dbReference type="eggNOG" id="COG0843">
    <property type="taxonomic scope" value="Bacteria"/>
</dbReference>
<dbReference type="SUPFAM" id="SSF81442">
    <property type="entry name" value="Cytochrome c oxidase subunit I-like"/>
    <property type="match status" value="1"/>
</dbReference>
<dbReference type="InterPro" id="IPR036927">
    <property type="entry name" value="Cyt_c_oxase-like_su1_sf"/>
</dbReference>
<feature type="transmembrane region" description="Helical" evidence="9">
    <location>
        <begin position="42"/>
        <end position="66"/>
    </location>
</feature>
<keyword evidence="8" id="KW-0813">Transport</keyword>
<feature type="transmembrane region" description="Helical" evidence="9">
    <location>
        <begin position="125"/>
        <end position="146"/>
    </location>
</feature>
<feature type="transmembrane region" description="Helical" evidence="9">
    <location>
        <begin position="209"/>
        <end position="234"/>
    </location>
</feature>
<proteinExistence type="inferred from homology"/>
<dbReference type="InterPro" id="IPR000883">
    <property type="entry name" value="Cyt_C_Oxase_1"/>
</dbReference>
<dbReference type="InterPro" id="IPR023615">
    <property type="entry name" value="Cyt_c_Oxase_su1_BS"/>
</dbReference>
<organism evidence="11 12">
    <name type="scientific">Chthonomonas calidirosea (strain DSM 23976 / ICMP 18418 / T49)</name>
    <dbReference type="NCBI Taxonomy" id="1303518"/>
    <lineage>
        <taxon>Bacteria</taxon>
        <taxon>Bacillati</taxon>
        <taxon>Armatimonadota</taxon>
        <taxon>Chthonomonadia</taxon>
        <taxon>Chthonomonadales</taxon>
        <taxon>Chthonomonadaceae</taxon>
        <taxon>Chthonomonas</taxon>
    </lineage>
</organism>
<dbReference type="GO" id="GO:0009060">
    <property type="term" value="P:aerobic respiration"/>
    <property type="evidence" value="ECO:0007669"/>
    <property type="project" value="InterPro"/>
</dbReference>
<evidence type="ECO:0000259" key="10">
    <source>
        <dbReference type="PROSITE" id="PS50855"/>
    </source>
</evidence>
<keyword evidence="2 8" id="KW-0679">Respiratory chain</keyword>
<evidence type="ECO:0000256" key="6">
    <source>
        <dbReference type="ARBA" id="ARBA00023136"/>
    </source>
</evidence>
<keyword evidence="8" id="KW-0479">Metal-binding</keyword>
<dbReference type="FunCoup" id="S0ESU6">
    <property type="interactions" value="123"/>
</dbReference>
<feature type="transmembrane region" description="Helical" evidence="9">
    <location>
        <begin position="86"/>
        <end position="113"/>
    </location>
</feature>
<feature type="transmembrane region" description="Helical" evidence="9">
    <location>
        <begin position="166"/>
        <end position="189"/>
    </location>
</feature>
<evidence type="ECO:0000256" key="8">
    <source>
        <dbReference type="RuleBase" id="RU000370"/>
    </source>
</evidence>
<dbReference type="GO" id="GO:0022904">
    <property type="term" value="P:respiratory electron transport chain"/>
    <property type="evidence" value="ECO:0007669"/>
    <property type="project" value="TreeGrafter"/>
</dbReference>
<dbReference type="InParanoid" id="S0ESU6"/>
<dbReference type="InterPro" id="IPR023616">
    <property type="entry name" value="Cyt_c_oxase-like_su1_dom"/>
</dbReference>
<feature type="transmembrane region" description="Helical" evidence="9">
    <location>
        <begin position="472"/>
        <end position="496"/>
    </location>
</feature>
<reference evidence="12" key="1">
    <citation type="submission" date="2013-03" db="EMBL/GenBank/DDBJ databases">
        <title>Genome sequence of Chthonomonas calidirosea, the first sequenced genome from the Armatimonadetes phylum (formally candidate division OP10).</title>
        <authorList>
            <person name="Lee K.C.Y."/>
            <person name="Morgan X.C."/>
            <person name="Dunfield P.F."/>
            <person name="Tamas I."/>
            <person name="Houghton K.M."/>
            <person name="Vyssotski M."/>
            <person name="Ryan J.L.J."/>
            <person name="Lagutin K."/>
            <person name="McDonald I.R."/>
            <person name="Stott M.B."/>
        </authorList>
    </citation>
    <scope>NUCLEOTIDE SEQUENCE [LARGE SCALE GENOMIC DNA]</scope>
    <source>
        <strain evidence="12">DSM 23976 / ICMP 18418 / T49</strain>
    </source>
</reference>
<dbReference type="STRING" id="454171.CP488_00934"/>
<dbReference type="EMBL" id="HF951689">
    <property type="protein sequence ID" value="CCW34060.1"/>
    <property type="molecule type" value="Genomic_DNA"/>
</dbReference>
<gene>
    <name evidence="11" type="ORF">CCALI_00223</name>
</gene>
<dbReference type="GO" id="GO:0015990">
    <property type="term" value="P:electron transport coupled proton transport"/>
    <property type="evidence" value="ECO:0007669"/>
    <property type="project" value="TreeGrafter"/>
</dbReference>
<evidence type="ECO:0000256" key="3">
    <source>
        <dbReference type="ARBA" id="ARBA00022692"/>
    </source>
</evidence>
<feature type="transmembrane region" description="Helical" evidence="9">
    <location>
        <begin position="361"/>
        <end position="381"/>
    </location>
</feature>
<evidence type="ECO:0000256" key="7">
    <source>
        <dbReference type="ARBA" id="ARBA00025218"/>
    </source>
</evidence>
<feature type="transmembrane region" description="Helical" evidence="9">
    <location>
        <begin position="258"/>
        <end position="277"/>
    </location>
</feature>
<dbReference type="GO" id="GO:0020037">
    <property type="term" value="F:heme binding"/>
    <property type="evidence" value="ECO:0007669"/>
    <property type="project" value="InterPro"/>
</dbReference>
<dbReference type="PROSITE" id="PS50855">
    <property type="entry name" value="COX1"/>
    <property type="match status" value="1"/>
</dbReference>
<dbReference type="PROSITE" id="PS00077">
    <property type="entry name" value="COX1_CUB"/>
    <property type="match status" value="1"/>
</dbReference>
<dbReference type="Proteomes" id="UP000014227">
    <property type="component" value="Chromosome I"/>
</dbReference>
<feature type="transmembrane region" description="Helical" evidence="9">
    <location>
        <begin position="322"/>
        <end position="340"/>
    </location>
</feature>
<comment type="similarity">
    <text evidence="8">Belongs to the heme-copper respiratory oxidase family.</text>
</comment>
<sequence length="569" mass="63524">MSSITVPGAVPVPESRKERENYLNIQHTVASWLLTLDHKRIAILYLVGITFMFAIGGAAAAGIRIALVRPHDTFFSNEVYNKLFSIHGIVMVFFFLVPSIPAVFGNFALPLMIGARDVAFPRLNLLSWYLYMTGSFLMLLAIMFGGVDTGWTFYTPYSSVYSDTNVSLVIFGVFIAGFSSIATGVNFLVTIHKMRAPGMTWFRMPLFVWAMYATSIIMILGTPVVAITLFLVAMERIFGFCVFNPVCGGDPLLFEHLFWFYSHPAVYIMILPSMGVVSEVIACFSRKRIFGYEFVGFSSLAIALLGFLVWGHHMFVTGESMYSGMVFSLLSFLIAVPSAIKVFNWSATLYKGNIWLSAPMIYALGFIGLFTIGGLTGLYLASLAVDVHLNMTYFVVAHFHYVMVGGAIFGFMAALHFWWPKMTGRLYPESWAKLAALIMFIGFNLTFFPQFILGYLGMPRRYHYYLPEYQAWNILSSAGASVLAVGYIIPFCYLLWSLFKGAPAGNNPWGAVGLEWTIPSPPPSHNYDEVPIVTWEAYDYEPVIQAELAGAAVGHPLMTTEEPYIKETE</sequence>
<dbReference type="EC" id="1.9.3.1" evidence="11"/>
<dbReference type="Pfam" id="PF00115">
    <property type="entry name" value="COX1"/>
    <property type="match status" value="1"/>
</dbReference>
<comment type="function">
    <text evidence="7">Cytochrome c oxidase is the component of the respiratory chain that catalyzes the reduction of oxygen to water. Subunits 1-3 form the functional core of the enzyme complex. CO I is the catalytic subunit of the enzyme. Electrons originating in cytochrome c are transferred via the copper A center of subunit 2 and heme A of subunit 1 to the bimetallic center formed by heme A3 and copper B.</text>
</comment>
<keyword evidence="4 8" id="KW-0249">Electron transport</keyword>
<keyword evidence="5 9" id="KW-1133">Transmembrane helix</keyword>
<accession>S0ESU6</accession>
<dbReference type="KEGG" id="ccz:CCALI_00223"/>
<keyword evidence="8" id="KW-0349">Heme</keyword>
<feature type="domain" description="Cytochrome oxidase subunit I profile" evidence="10">
    <location>
        <begin position="26"/>
        <end position="534"/>
    </location>
</feature>
<dbReference type="Gene3D" id="1.20.210.10">
    <property type="entry name" value="Cytochrome c oxidase-like, subunit I domain"/>
    <property type="match status" value="1"/>
</dbReference>